<organism evidence="4 5">
    <name type="scientific">Cryptolaemus montrouzieri</name>
    <dbReference type="NCBI Taxonomy" id="559131"/>
    <lineage>
        <taxon>Eukaryota</taxon>
        <taxon>Metazoa</taxon>
        <taxon>Ecdysozoa</taxon>
        <taxon>Arthropoda</taxon>
        <taxon>Hexapoda</taxon>
        <taxon>Insecta</taxon>
        <taxon>Pterygota</taxon>
        <taxon>Neoptera</taxon>
        <taxon>Endopterygota</taxon>
        <taxon>Coleoptera</taxon>
        <taxon>Polyphaga</taxon>
        <taxon>Cucujiformia</taxon>
        <taxon>Coccinelloidea</taxon>
        <taxon>Coccinellidae</taxon>
        <taxon>Scymninae</taxon>
        <taxon>Scymnini</taxon>
        <taxon>Cryptolaemus</taxon>
    </lineage>
</organism>
<dbReference type="PROSITE" id="PS50082">
    <property type="entry name" value="WD_REPEATS_2"/>
    <property type="match status" value="3"/>
</dbReference>
<dbReference type="Proteomes" id="UP001516400">
    <property type="component" value="Unassembled WGS sequence"/>
</dbReference>
<evidence type="ECO:0000256" key="1">
    <source>
        <dbReference type="ARBA" id="ARBA00045213"/>
    </source>
</evidence>
<gene>
    <name evidence="4" type="ORF">HHI36_018816</name>
</gene>
<dbReference type="InterPro" id="IPR051959">
    <property type="entry name" value="PAK1-Kinase_Regulator"/>
</dbReference>
<feature type="repeat" description="WD" evidence="2">
    <location>
        <begin position="40"/>
        <end position="79"/>
    </location>
</feature>
<proteinExistence type="predicted"/>
<evidence type="ECO:0000313" key="4">
    <source>
        <dbReference type="EMBL" id="KAL3284662.1"/>
    </source>
</evidence>
<feature type="compositionally biased region" description="Acidic residues" evidence="3">
    <location>
        <begin position="335"/>
        <end position="344"/>
    </location>
</feature>
<comment type="function">
    <text evidence="1">Negatively regulates the PAK1 kinase. PAK1 is a member of the PAK kinase family, which has been shown to play a positive role in the regulation of signaling pathways involving MAPK8 and RELA. PAK1 exists as an inactive homodimer, which is activated by binding of small GTPases such as CDC42 to an N-terminal regulatory domain. PAK1IP1 also binds to the N-terminus of PAK1, and inhibits the specific activation of PAK1 by CDC42. May be involved in ribosomal large subunit assembly.</text>
</comment>
<dbReference type="SUPFAM" id="SSF50978">
    <property type="entry name" value="WD40 repeat-like"/>
    <property type="match status" value="1"/>
</dbReference>
<evidence type="ECO:0008006" key="6">
    <source>
        <dbReference type="Google" id="ProtNLM"/>
    </source>
</evidence>
<evidence type="ECO:0000313" key="5">
    <source>
        <dbReference type="Proteomes" id="UP001516400"/>
    </source>
</evidence>
<dbReference type="AlphaFoldDB" id="A0ABD2P118"/>
<feature type="repeat" description="WD" evidence="2">
    <location>
        <begin position="80"/>
        <end position="110"/>
    </location>
</feature>
<feature type="repeat" description="WD" evidence="2">
    <location>
        <begin position="131"/>
        <end position="165"/>
    </location>
</feature>
<dbReference type="PANTHER" id="PTHR44675:SF1">
    <property type="entry name" value="P21-ACTIVATED PROTEIN KINASE-INTERACTING PROTEIN 1"/>
    <property type="match status" value="1"/>
</dbReference>
<accession>A0ABD2P118</accession>
<dbReference type="InterPro" id="IPR001680">
    <property type="entry name" value="WD40_rpt"/>
</dbReference>
<dbReference type="Pfam" id="PF00400">
    <property type="entry name" value="WD40"/>
    <property type="match status" value="3"/>
</dbReference>
<dbReference type="InterPro" id="IPR015943">
    <property type="entry name" value="WD40/YVTN_repeat-like_dom_sf"/>
</dbReference>
<dbReference type="Gene3D" id="2.130.10.10">
    <property type="entry name" value="YVTN repeat-like/Quinoprotein amine dehydrogenase"/>
    <property type="match status" value="2"/>
</dbReference>
<feature type="region of interest" description="Disordered" evidence="3">
    <location>
        <begin position="333"/>
        <end position="358"/>
    </location>
</feature>
<sequence>MNMNSAYDFDFEIIAGTYEEFLIGYLCSIKENSVKQSFASHDHTSSIRTVAYSDQYLASGSADDRIIIYDLTTRKECNMLVHHSGTITCLQFTNEGRHLISGSSDGLLVITRVGNWQVEKIWDKAHKGLGIFDVAIHPSGKLALTLGADTTLRTWNLVKGRQAYAINLNSKSKDAKSLEKIVWDPDGIYFILYGGKYTEIWNIEDGGIFKFVKHDEKVTSCIWLNNDKILVGHENGQITVVTLEDCSKFSKIAHSSRVKSLAKYKDWIVSISSNGQFKIWSETLSELLMENTGCRPTCLCVVPTLKVKKEEITLEEEKEEEIIPNNVKPRVIITEDSDEVESEEEKQTQKRPKKKRKN</sequence>
<dbReference type="EMBL" id="JABFTP020000165">
    <property type="protein sequence ID" value="KAL3284662.1"/>
    <property type="molecule type" value="Genomic_DNA"/>
</dbReference>
<evidence type="ECO:0000256" key="3">
    <source>
        <dbReference type="SAM" id="MobiDB-lite"/>
    </source>
</evidence>
<protein>
    <recommendedName>
        <fullName evidence="6">P21-activated protein kinase-interacting protein 1-like</fullName>
    </recommendedName>
</protein>
<dbReference type="InterPro" id="IPR036322">
    <property type="entry name" value="WD40_repeat_dom_sf"/>
</dbReference>
<keyword evidence="2" id="KW-0853">WD repeat</keyword>
<keyword evidence="5" id="KW-1185">Reference proteome</keyword>
<name>A0ABD2P118_9CUCU</name>
<comment type="caution">
    <text evidence="4">The sequence shown here is derived from an EMBL/GenBank/DDBJ whole genome shotgun (WGS) entry which is preliminary data.</text>
</comment>
<feature type="compositionally biased region" description="Basic residues" evidence="3">
    <location>
        <begin position="349"/>
        <end position="358"/>
    </location>
</feature>
<evidence type="ECO:0000256" key="2">
    <source>
        <dbReference type="PROSITE-ProRule" id="PRU00221"/>
    </source>
</evidence>
<dbReference type="SMART" id="SM00320">
    <property type="entry name" value="WD40"/>
    <property type="match status" value="5"/>
</dbReference>
<dbReference type="PANTHER" id="PTHR44675">
    <property type="entry name" value="PAK1 INTERACTING PROTEIN 1"/>
    <property type="match status" value="1"/>
</dbReference>
<reference evidence="4 5" key="1">
    <citation type="journal article" date="2021" name="BMC Biol.">
        <title>Horizontally acquired antibacterial genes associated with adaptive radiation of ladybird beetles.</title>
        <authorList>
            <person name="Li H.S."/>
            <person name="Tang X.F."/>
            <person name="Huang Y.H."/>
            <person name="Xu Z.Y."/>
            <person name="Chen M.L."/>
            <person name="Du X.Y."/>
            <person name="Qiu B.Y."/>
            <person name="Chen P.T."/>
            <person name="Zhang W."/>
            <person name="Slipinski A."/>
            <person name="Escalona H.E."/>
            <person name="Waterhouse R.M."/>
            <person name="Zwick A."/>
            <person name="Pang H."/>
        </authorList>
    </citation>
    <scope>NUCLEOTIDE SEQUENCE [LARGE SCALE GENOMIC DNA]</scope>
    <source>
        <strain evidence="4">SYSU2018</strain>
    </source>
</reference>